<dbReference type="Pfam" id="PF07690">
    <property type="entry name" value="MFS_1"/>
    <property type="match status" value="1"/>
</dbReference>
<dbReference type="SUPFAM" id="SSF103473">
    <property type="entry name" value="MFS general substrate transporter"/>
    <property type="match status" value="1"/>
</dbReference>
<comment type="subcellular location">
    <subcellularLocation>
        <location evidence="1">Cell membrane</location>
        <topology evidence="1">Multi-pass membrane protein</topology>
    </subcellularLocation>
</comment>
<evidence type="ECO:0000256" key="1">
    <source>
        <dbReference type="ARBA" id="ARBA00004651"/>
    </source>
</evidence>
<dbReference type="GO" id="GO:0022857">
    <property type="term" value="F:transmembrane transporter activity"/>
    <property type="evidence" value="ECO:0007669"/>
    <property type="project" value="InterPro"/>
</dbReference>
<feature type="transmembrane region" description="Helical" evidence="7">
    <location>
        <begin position="338"/>
        <end position="357"/>
    </location>
</feature>
<proteinExistence type="predicted"/>
<comment type="caution">
    <text evidence="9">The sequence shown here is derived from an EMBL/GenBank/DDBJ whole genome shotgun (WGS) entry which is preliminary data.</text>
</comment>
<dbReference type="InterPro" id="IPR036259">
    <property type="entry name" value="MFS_trans_sf"/>
</dbReference>
<evidence type="ECO:0000313" key="10">
    <source>
        <dbReference type="Proteomes" id="UP000784435"/>
    </source>
</evidence>
<name>A0A921MFC2_9MICO</name>
<feature type="transmembrane region" description="Helical" evidence="7">
    <location>
        <begin position="116"/>
        <end position="136"/>
    </location>
</feature>
<dbReference type="CDD" id="cd17503">
    <property type="entry name" value="MFS_LmrB_MDR_like"/>
    <property type="match status" value="1"/>
</dbReference>
<sequence>MADSSRSQAYDHSAGGRNILMAVLLSGAFVIILNQTLLNTALPAFMHYFDITSGAAQWVTTSFMLVNGIMIPVTAFLIQKFTTRTLFLTAMGLFIAGTIICAIAPVYPVLLVGRVVQAMSGGLIIPLMQTILFAIFPMEKRGSAMGTFGLVISFAPAIGPSLSGWIVDHLPWEVLFIMMLPIAVIAAIFAYVMLRNVTEQTNPRLDVPSIILSSFGFGGLLFGFGGAGDYGWASPSVYVPLAVGAVALTWFIARQVRLPEPLLQLRVLKNRMFTLNTVLGMLVFIAMIGGMLIIPMYMQNMNDFTAMESGLALLPGAVVMGAASPITGRIFDAVGAKWLAIPGFLLLAVSTLALSFLTPDTSFLYLTVANTVRMLGTAMVIMPVTTAALNQLPMHLVPHGTALNNTMRQIAASVGTAVLVTVMVAATRDPEEYGIAGQIHGANVAFLVAAIAAFAGFAGAFFIRDSHGPAAPAKDAEAEPTP</sequence>
<feature type="transmembrane region" description="Helical" evidence="7">
    <location>
        <begin position="205"/>
        <end position="225"/>
    </location>
</feature>
<dbReference type="PROSITE" id="PS50850">
    <property type="entry name" value="MFS"/>
    <property type="match status" value="1"/>
</dbReference>
<evidence type="ECO:0000259" key="8">
    <source>
        <dbReference type="PROSITE" id="PS50850"/>
    </source>
</evidence>
<feature type="transmembrane region" description="Helical" evidence="7">
    <location>
        <begin position="172"/>
        <end position="193"/>
    </location>
</feature>
<evidence type="ECO:0000313" key="9">
    <source>
        <dbReference type="EMBL" id="HJG81075.1"/>
    </source>
</evidence>
<feature type="transmembrane region" description="Helical" evidence="7">
    <location>
        <begin position="85"/>
        <end position="110"/>
    </location>
</feature>
<evidence type="ECO:0000256" key="5">
    <source>
        <dbReference type="ARBA" id="ARBA00022989"/>
    </source>
</evidence>
<keyword evidence="5 7" id="KW-1133">Transmembrane helix</keyword>
<feature type="transmembrane region" description="Helical" evidence="7">
    <location>
        <begin position="363"/>
        <end position="389"/>
    </location>
</feature>
<feature type="transmembrane region" description="Helical" evidence="7">
    <location>
        <begin position="273"/>
        <end position="298"/>
    </location>
</feature>
<feature type="domain" description="Major facilitator superfamily (MFS) profile" evidence="8">
    <location>
        <begin position="20"/>
        <end position="467"/>
    </location>
</feature>
<feature type="transmembrane region" description="Helical" evidence="7">
    <location>
        <begin position="148"/>
        <end position="166"/>
    </location>
</feature>
<keyword evidence="2" id="KW-0813">Transport</keyword>
<feature type="transmembrane region" description="Helical" evidence="7">
    <location>
        <begin position="58"/>
        <end position="78"/>
    </location>
</feature>
<feature type="transmembrane region" description="Helical" evidence="7">
    <location>
        <begin position="237"/>
        <end position="253"/>
    </location>
</feature>
<feature type="transmembrane region" description="Helical" evidence="7">
    <location>
        <begin position="20"/>
        <end position="38"/>
    </location>
</feature>
<organism evidence="9 10">
    <name type="scientific">Brevibacterium senegalense</name>
    <dbReference type="NCBI Taxonomy" id="1033736"/>
    <lineage>
        <taxon>Bacteria</taxon>
        <taxon>Bacillati</taxon>
        <taxon>Actinomycetota</taxon>
        <taxon>Actinomycetes</taxon>
        <taxon>Micrococcales</taxon>
        <taxon>Brevibacteriaceae</taxon>
        <taxon>Brevibacterium</taxon>
    </lineage>
</organism>
<feature type="transmembrane region" description="Helical" evidence="7">
    <location>
        <begin position="439"/>
        <end position="463"/>
    </location>
</feature>
<gene>
    <name evidence="9" type="ORF">K8V08_11765</name>
</gene>
<dbReference type="AlphaFoldDB" id="A0A921MFC2"/>
<dbReference type="PANTHER" id="PTHR42718:SF24">
    <property type="entry name" value="MAJOR FACILITATOR SUPERFAMILY (MFS) PROFILE DOMAIN-CONTAINING PROTEIN"/>
    <property type="match status" value="1"/>
</dbReference>
<evidence type="ECO:0000256" key="7">
    <source>
        <dbReference type="SAM" id="Phobius"/>
    </source>
</evidence>
<reference evidence="9" key="1">
    <citation type="journal article" date="2021" name="PeerJ">
        <title>Extensive microbial diversity within the chicken gut microbiome revealed by metagenomics and culture.</title>
        <authorList>
            <person name="Gilroy R."/>
            <person name="Ravi A."/>
            <person name="Getino M."/>
            <person name="Pursley I."/>
            <person name="Horton D.L."/>
            <person name="Alikhan N.F."/>
            <person name="Baker D."/>
            <person name="Gharbi K."/>
            <person name="Hall N."/>
            <person name="Watson M."/>
            <person name="Adriaenssens E.M."/>
            <person name="Foster-Nyarko E."/>
            <person name="Jarju S."/>
            <person name="Secka A."/>
            <person name="Antonio M."/>
            <person name="Oren A."/>
            <person name="Chaudhuri R.R."/>
            <person name="La Ragione R."/>
            <person name="Hildebrand F."/>
            <person name="Pallen M.J."/>
        </authorList>
    </citation>
    <scope>NUCLEOTIDE SEQUENCE</scope>
    <source>
        <strain evidence="9">ChiGjej5B5-7349</strain>
    </source>
</reference>
<evidence type="ECO:0000256" key="6">
    <source>
        <dbReference type="ARBA" id="ARBA00023136"/>
    </source>
</evidence>
<dbReference type="PANTHER" id="PTHR42718">
    <property type="entry name" value="MAJOR FACILITATOR SUPERFAMILY MULTIDRUG TRANSPORTER MFSC"/>
    <property type="match status" value="1"/>
</dbReference>
<keyword evidence="6 7" id="KW-0472">Membrane</keyword>
<evidence type="ECO:0000256" key="3">
    <source>
        <dbReference type="ARBA" id="ARBA00022475"/>
    </source>
</evidence>
<protein>
    <submittedName>
        <fullName evidence="9">Multidrug efflux MFS transporter</fullName>
    </submittedName>
</protein>
<dbReference type="InterPro" id="IPR004638">
    <property type="entry name" value="EmrB-like"/>
</dbReference>
<feature type="transmembrane region" description="Helical" evidence="7">
    <location>
        <begin position="410"/>
        <end position="427"/>
    </location>
</feature>
<dbReference type="Gene3D" id="1.20.1720.10">
    <property type="entry name" value="Multidrug resistance protein D"/>
    <property type="match status" value="1"/>
</dbReference>
<dbReference type="InterPro" id="IPR011701">
    <property type="entry name" value="MFS"/>
</dbReference>
<reference evidence="9" key="2">
    <citation type="submission" date="2021-09" db="EMBL/GenBank/DDBJ databases">
        <authorList>
            <person name="Gilroy R."/>
        </authorList>
    </citation>
    <scope>NUCLEOTIDE SEQUENCE</scope>
    <source>
        <strain evidence="9">ChiGjej5B5-7349</strain>
    </source>
</reference>
<dbReference type="PRINTS" id="PR01036">
    <property type="entry name" value="TCRTETB"/>
</dbReference>
<dbReference type="EMBL" id="DYUK01000257">
    <property type="protein sequence ID" value="HJG81075.1"/>
    <property type="molecule type" value="Genomic_DNA"/>
</dbReference>
<accession>A0A921MFC2</accession>
<keyword evidence="3" id="KW-1003">Cell membrane</keyword>
<dbReference type="InterPro" id="IPR020846">
    <property type="entry name" value="MFS_dom"/>
</dbReference>
<dbReference type="Proteomes" id="UP000784435">
    <property type="component" value="Unassembled WGS sequence"/>
</dbReference>
<dbReference type="NCBIfam" id="TIGR00711">
    <property type="entry name" value="efflux_EmrB"/>
    <property type="match status" value="1"/>
</dbReference>
<dbReference type="GO" id="GO:0005886">
    <property type="term" value="C:plasma membrane"/>
    <property type="evidence" value="ECO:0007669"/>
    <property type="project" value="UniProtKB-SubCell"/>
</dbReference>
<keyword evidence="4 7" id="KW-0812">Transmembrane</keyword>
<feature type="transmembrane region" description="Helical" evidence="7">
    <location>
        <begin position="310"/>
        <end position="331"/>
    </location>
</feature>
<evidence type="ECO:0000256" key="4">
    <source>
        <dbReference type="ARBA" id="ARBA00022692"/>
    </source>
</evidence>
<evidence type="ECO:0000256" key="2">
    <source>
        <dbReference type="ARBA" id="ARBA00022448"/>
    </source>
</evidence>
<dbReference type="Gene3D" id="1.20.1250.20">
    <property type="entry name" value="MFS general substrate transporter like domains"/>
    <property type="match status" value="1"/>
</dbReference>